<feature type="domain" description="Solute-binding protein family 3/N-terminal" evidence="6">
    <location>
        <begin position="27"/>
        <end position="250"/>
    </location>
</feature>
<comment type="caution">
    <text evidence="7">The sequence shown here is derived from an EMBL/GenBank/DDBJ whole genome shotgun (WGS) entry which is preliminary data.</text>
</comment>
<evidence type="ECO:0000256" key="5">
    <source>
        <dbReference type="SAM" id="SignalP"/>
    </source>
</evidence>
<feature type="chain" id="PRO_5018735054" evidence="5">
    <location>
        <begin position="25"/>
        <end position="261"/>
    </location>
</feature>
<dbReference type="InterPro" id="IPR001638">
    <property type="entry name" value="Solute-binding_3/MltF_N"/>
</dbReference>
<evidence type="ECO:0000256" key="4">
    <source>
        <dbReference type="RuleBase" id="RU003744"/>
    </source>
</evidence>
<sequence length="261" mass="28413">MMKTLTGMGAAALVALGLSASGAAAEKILVATEASYPPFSQTEADGSYSGFEIDLGNEVCARIEAECEWVKQDFDGAIAALLADKFRMIFSAMSITDERKKVADFSLAYFNVKDAFVARKGEVTTFPDDLAGKTIGGYEASAGVRAFMAENYPDIEFRGYQRFDQIAADMQAGRIVGALEAETPIREFLGKPEGADFEIVHSGFCITCSGAGAMFRKGDDELRERVNTALREIYADGTFDTIAARWFPEGMNLRADMLWDQ</sequence>
<keyword evidence="8" id="KW-1185">Reference proteome</keyword>
<evidence type="ECO:0000259" key="6">
    <source>
        <dbReference type="SMART" id="SM00062"/>
    </source>
</evidence>
<feature type="signal peptide" evidence="5">
    <location>
        <begin position="1"/>
        <end position="24"/>
    </location>
</feature>
<name>A0A3A8ACD5_9HYPH</name>
<dbReference type="PANTHER" id="PTHR35936:SF17">
    <property type="entry name" value="ARGININE-BINDING EXTRACELLULAR PROTEIN ARTP"/>
    <property type="match status" value="1"/>
</dbReference>
<evidence type="ECO:0000313" key="7">
    <source>
        <dbReference type="EMBL" id="RKF07525.1"/>
    </source>
</evidence>
<dbReference type="SUPFAM" id="SSF53850">
    <property type="entry name" value="Periplasmic binding protein-like II"/>
    <property type="match status" value="1"/>
</dbReference>
<dbReference type="PANTHER" id="PTHR35936">
    <property type="entry name" value="MEMBRANE-BOUND LYTIC MUREIN TRANSGLYCOSYLASE F"/>
    <property type="match status" value="1"/>
</dbReference>
<evidence type="ECO:0000256" key="2">
    <source>
        <dbReference type="ARBA" id="ARBA00010333"/>
    </source>
</evidence>
<organism evidence="7 8">
    <name type="scientific">Oceaniradius stylonematis</name>
    <dbReference type="NCBI Taxonomy" id="2184161"/>
    <lineage>
        <taxon>Bacteria</taxon>
        <taxon>Pseudomonadati</taxon>
        <taxon>Pseudomonadota</taxon>
        <taxon>Alphaproteobacteria</taxon>
        <taxon>Hyphomicrobiales</taxon>
        <taxon>Ahrensiaceae</taxon>
        <taxon>Oceaniradius</taxon>
    </lineage>
</organism>
<accession>A0A3A8ACD5</accession>
<proteinExistence type="inferred from homology"/>
<dbReference type="GO" id="GO:0030313">
    <property type="term" value="C:cell envelope"/>
    <property type="evidence" value="ECO:0007669"/>
    <property type="project" value="UniProtKB-SubCell"/>
</dbReference>
<evidence type="ECO:0000256" key="1">
    <source>
        <dbReference type="ARBA" id="ARBA00004196"/>
    </source>
</evidence>
<dbReference type="EMBL" id="QFWV02000004">
    <property type="protein sequence ID" value="RKF07525.1"/>
    <property type="molecule type" value="Genomic_DNA"/>
</dbReference>
<evidence type="ECO:0000313" key="8">
    <source>
        <dbReference type="Proteomes" id="UP000246132"/>
    </source>
</evidence>
<gene>
    <name evidence="7" type="ORF">DEM25_006990</name>
</gene>
<dbReference type="Proteomes" id="UP000246132">
    <property type="component" value="Unassembled WGS sequence"/>
</dbReference>
<dbReference type="PROSITE" id="PS01039">
    <property type="entry name" value="SBP_BACTERIAL_3"/>
    <property type="match status" value="1"/>
</dbReference>
<dbReference type="AlphaFoldDB" id="A0A3A8ACD5"/>
<dbReference type="Gene3D" id="3.40.190.10">
    <property type="entry name" value="Periplasmic binding protein-like II"/>
    <property type="match status" value="2"/>
</dbReference>
<reference evidence="7 8" key="1">
    <citation type="journal article" date="2018" name="Int. J. Syst. Bacteriol.">
        <title>Oceaniradius stylonemae gen. nov., sp. nov., isolated from a red alga, Stylonema cornu-cervi.</title>
        <authorList>
            <person name="Jeong S."/>
        </authorList>
    </citation>
    <scope>NUCLEOTIDE SEQUENCE [LARGE SCALE GENOMIC DNA]</scope>
    <source>
        <strain evidence="7 8">StC1</strain>
    </source>
</reference>
<evidence type="ECO:0000256" key="3">
    <source>
        <dbReference type="ARBA" id="ARBA00022729"/>
    </source>
</evidence>
<comment type="similarity">
    <text evidence="2 4">Belongs to the bacterial solute-binding protein 3 family.</text>
</comment>
<protein>
    <submittedName>
        <fullName evidence="7">Amino acid ABC transporter</fullName>
    </submittedName>
</protein>
<dbReference type="InterPro" id="IPR018313">
    <property type="entry name" value="SBP_3_CS"/>
</dbReference>
<dbReference type="SMART" id="SM00062">
    <property type="entry name" value="PBPb"/>
    <property type="match status" value="1"/>
</dbReference>
<dbReference type="Pfam" id="PF00497">
    <property type="entry name" value="SBP_bac_3"/>
    <property type="match status" value="1"/>
</dbReference>
<keyword evidence="3 5" id="KW-0732">Signal</keyword>
<comment type="subcellular location">
    <subcellularLocation>
        <location evidence="1">Cell envelope</location>
    </subcellularLocation>
</comment>